<comment type="caution">
    <text evidence="2">The sequence shown here is derived from an EMBL/GenBank/DDBJ whole genome shotgun (WGS) entry which is preliminary data.</text>
</comment>
<dbReference type="InterPro" id="IPR026906">
    <property type="entry name" value="LRR_5"/>
</dbReference>
<evidence type="ECO:0000313" key="3">
    <source>
        <dbReference type="Proteomes" id="UP000663860"/>
    </source>
</evidence>
<sequence length="355" mass="42083">MFNRKTIVYIFSILIFTDFIHSECPPDSIIEPCSCVLTIPSHTYLLYNDYNPETIYIQQKSIVCEHIHNSSFDLQAIFLNLNLYLNENETDFDSFLLFDTTVKSIPENVFNNITFRSLMFQDNYLLTIIDENAFYYFKDNVEVFETLNTNLSDSQIIFSILKQFTNLRRVSMHNDRLTTIPNYAFNHTKLTDIWFGLENRRTNQPIESIGQYAFYNVPNLRLLRIFSPNLTQINKYAFAQRNRSSTNNMLHIYIGGQMLNSTSFPLTSLSRFRNRPVFLRLYFTNLTYLDENIFQPFLETHPSSLIDINYTNMNLQCDCQSAWIQYDYLRDVDELENRVYGYKCWPHDFSNCTLN</sequence>
<dbReference type="EMBL" id="CAJNOE010001161">
    <property type="protein sequence ID" value="CAF1395372.1"/>
    <property type="molecule type" value="Genomic_DNA"/>
</dbReference>
<organism evidence="2 3">
    <name type="scientific">Adineta steineri</name>
    <dbReference type="NCBI Taxonomy" id="433720"/>
    <lineage>
        <taxon>Eukaryota</taxon>
        <taxon>Metazoa</taxon>
        <taxon>Spiralia</taxon>
        <taxon>Gnathifera</taxon>
        <taxon>Rotifera</taxon>
        <taxon>Eurotatoria</taxon>
        <taxon>Bdelloidea</taxon>
        <taxon>Adinetida</taxon>
        <taxon>Adinetidae</taxon>
        <taxon>Adineta</taxon>
    </lineage>
</organism>
<gene>
    <name evidence="2" type="ORF">IZO911_LOCUS39189</name>
</gene>
<evidence type="ECO:0000256" key="1">
    <source>
        <dbReference type="SAM" id="SignalP"/>
    </source>
</evidence>
<evidence type="ECO:0000313" key="2">
    <source>
        <dbReference type="EMBL" id="CAF1395372.1"/>
    </source>
</evidence>
<feature type="signal peptide" evidence="1">
    <location>
        <begin position="1"/>
        <end position="22"/>
    </location>
</feature>
<name>A0A815KTP5_9BILA</name>
<reference evidence="2" key="1">
    <citation type="submission" date="2021-02" db="EMBL/GenBank/DDBJ databases">
        <authorList>
            <person name="Nowell W R."/>
        </authorList>
    </citation>
    <scope>NUCLEOTIDE SEQUENCE</scope>
</reference>
<dbReference type="Pfam" id="PF13306">
    <property type="entry name" value="LRR_5"/>
    <property type="match status" value="2"/>
</dbReference>
<accession>A0A815KTP5</accession>
<protein>
    <submittedName>
        <fullName evidence="2">Uncharacterized protein</fullName>
    </submittedName>
</protein>
<dbReference type="Proteomes" id="UP000663860">
    <property type="component" value="Unassembled WGS sequence"/>
</dbReference>
<dbReference type="SUPFAM" id="SSF52058">
    <property type="entry name" value="L domain-like"/>
    <property type="match status" value="1"/>
</dbReference>
<dbReference type="Gene3D" id="3.80.10.10">
    <property type="entry name" value="Ribonuclease Inhibitor"/>
    <property type="match status" value="1"/>
</dbReference>
<dbReference type="InterPro" id="IPR032675">
    <property type="entry name" value="LRR_dom_sf"/>
</dbReference>
<keyword evidence="1" id="KW-0732">Signal</keyword>
<dbReference type="AlphaFoldDB" id="A0A815KTP5"/>
<proteinExistence type="predicted"/>
<feature type="chain" id="PRO_5032532056" evidence="1">
    <location>
        <begin position="23"/>
        <end position="355"/>
    </location>
</feature>